<dbReference type="PANTHER" id="PTHR22950">
    <property type="entry name" value="AMINO ACID TRANSPORTER"/>
    <property type="match status" value="1"/>
</dbReference>
<evidence type="ECO:0000256" key="1">
    <source>
        <dbReference type="ARBA" id="ARBA00004141"/>
    </source>
</evidence>
<feature type="transmembrane region" description="Helical" evidence="5">
    <location>
        <begin position="225"/>
        <end position="244"/>
    </location>
</feature>
<feature type="transmembrane region" description="Helical" evidence="5">
    <location>
        <begin position="339"/>
        <end position="359"/>
    </location>
</feature>
<accession>A0AAJ7WH76</accession>
<feature type="transmembrane region" description="Helical" evidence="5">
    <location>
        <begin position="399"/>
        <end position="420"/>
    </location>
</feature>
<protein>
    <submittedName>
        <fullName evidence="8">Sodium-coupled neutral amino acid transporter 7</fullName>
    </submittedName>
</protein>
<keyword evidence="7" id="KW-1185">Reference proteome</keyword>
<keyword evidence="4 5" id="KW-0472">Membrane</keyword>
<feature type="domain" description="Amino acid transporter transmembrane" evidence="6">
    <location>
        <begin position="32"/>
        <end position="415"/>
    </location>
</feature>
<dbReference type="GeneID" id="100897922"/>
<feature type="transmembrane region" description="Helical" evidence="5">
    <location>
        <begin position="365"/>
        <end position="387"/>
    </location>
</feature>
<feature type="transmembrane region" description="Helical" evidence="5">
    <location>
        <begin position="33"/>
        <end position="52"/>
    </location>
</feature>
<gene>
    <name evidence="8" type="primary">LOC100897922</name>
</gene>
<keyword evidence="2 5" id="KW-0812">Transmembrane</keyword>
<dbReference type="GO" id="GO:0016020">
    <property type="term" value="C:membrane"/>
    <property type="evidence" value="ECO:0007669"/>
    <property type="project" value="UniProtKB-SubCell"/>
</dbReference>
<dbReference type="RefSeq" id="XP_028966976.1">
    <property type="nucleotide sequence ID" value="XM_029111143.1"/>
</dbReference>
<name>A0AAJ7WH76_9ACAR</name>
<proteinExistence type="predicted"/>
<feature type="transmembrane region" description="Helical" evidence="5">
    <location>
        <begin position="186"/>
        <end position="205"/>
    </location>
</feature>
<dbReference type="AlphaFoldDB" id="A0AAJ7WH76"/>
<dbReference type="InterPro" id="IPR013057">
    <property type="entry name" value="AA_transpt_TM"/>
</dbReference>
<evidence type="ECO:0000256" key="4">
    <source>
        <dbReference type="ARBA" id="ARBA00023136"/>
    </source>
</evidence>
<dbReference type="KEGG" id="goe:100897922"/>
<comment type="subcellular location">
    <subcellularLocation>
        <location evidence="1">Membrane</location>
        <topology evidence="1">Multi-pass membrane protein</topology>
    </subcellularLocation>
</comment>
<feature type="transmembrane region" description="Helical" evidence="5">
    <location>
        <begin position="64"/>
        <end position="91"/>
    </location>
</feature>
<evidence type="ECO:0000313" key="7">
    <source>
        <dbReference type="Proteomes" id="UP000694867"/>
    </source>
</evidence>
<keyword evidence="3 5" id="KW-1133">Transmembrane helix</keyword>
<feature type="transmembrane region" description="Helical" evidence="5">
    <location>
        <begin position="112"/>
        <end position="133"/>
    </location>
</feature>
<evidence type="ECO:0000256" key="3">
    <source>
        <dbReference type="ARBA" id="ARBA00022989"/>
    </source>
</evidence>
<dbReference type="Pfam" id="PF01490">
    <property type="entry name" value="Aa_trans"/>
    <property type="match status" value="1"/>
</dbReference>
<evidence type="ECO:0000259" key="6">
    <source>
        <dbReference type="Pfam" id="PF01490"/>
    </source>
</evidence>
<reference evidence="8" key="1">
    <citation type="submission" date="2025-08" db="UniProtKB">
        <authorList>
            <consortium name="RefSeq"/>
        </authorList>
    </citation>
    <scope>IDENTIFICATION</scope>
</reference>
<evidence type="ECO:0000313" key="8">
    <source>
        <dbReference type="RefSeq" id="XP_028966976.1"/>
    </source>
</evidence>
<sequence length="439" mass="47849">MENGLLVYPGGEFRRHTIEEARSLASVHITQGISWYAAAFLLINAALGAGILHYPFCYAEAGGIVVATAVQIVMLLLLSSTMIVLASAADLEGDNTYHDVLRTTCGVMAQKAAALSVLLACYGVSVTFMVIIGDQYDRLFLSLHGSRFCDSFHLRREFTIMATSVLCILPLCFFKKLDFLKYASTLGVFVMFYPVLLTALAFSGVSTLVDRETSLTDLLDSAIKVIPTVCFAYQTHEVVIPIYANLGRRSLGNMSLATALCMLTLFAVYSTTGVLGYLTFGAAVRPDIMQNFDANSPWVLLGMAALIVKMIATYPLLVVCGGKILEDMSPWASTDSRRIFLNICWFFSTLVAATTISNLADIIEYIGALACANIFVFPGCCLLGASLQRERFKVKRPIPVFLFGLVLVLIGLALALLVTLHKVFSEDHSVETLLCIPRS</sequence>
<evidence type="ECO:0000256" key="2">
    <source>
        <dbReference type="ARBA" id="ARBA00022692"/>
    </source>
</evidence>
<feature type="transmembrane region" description="Helical" evidence="5">
    <location>
        <begin position="256"/>
        <end position="278"/>
    </location>
</feature>
<organism evidence="7 8">
    <name type="scientific">Galendromus occidentalis</name>
    <name type="common">western predatory mite</name>
    <dbReference type="NCBI Taxonomy" id="34638"/>
    <lineage>
        <taxon>Eukaryota</taxon>
        <taxon>Metazoa</taxon>
        <taxon>Ecdysozoa</taxon>
        <taxon>Arthropoda</taxon>
        <taxon>Chelicerata</taxon>
        <taxon>Arachnida</taxon>
        <taxon>Acari</taxon>
        <taxon>Parasitiformes</taxon>
        <taxon>Mesostigmata</taxon>
        <taxon>Gamasina</taxon>
        <taxon>Phytoseioidea</taxon>
        <taxon>Phytoseiidae</taxon>
        <taxon>Typhlodrominae</taxon>
        <taxon>Galendromus</taxon>
    </lineage>
</organism>
<feature type="transmembrane region" description="Helical" evidence="5">
    <location>
        <begin position="298"/>
        <end position="319"/>
    </location>
</feature>
<dbReference type="Proteomes" id="UP000694867">
    <property type="component" value="Unplaced"/>
</dbReference>
<dbReference type="PANTHER" id="PTHR22950:SF652">
    <property type="entry name" value="TRANSMEMBRANE AMINO ACID TRANSPORTER FAMILY PROTEIN"/>
    <property type="match status" value="1"/>
</dbReference>
<evidence type="ECO:0000256" key="5">
    <source>
        <dbReference type="SAM" id="Phobius"/>
    </source>
</evidence>
<feature type="transmembrane region" description="Helical" evidence="5">
    <location>
        <begin position="153"/>
        <end position="174"/>
    </location>
</feature>
<dbReference type="GO" id="GO:0015179">
    <property type="term" value="F:L-amino acid transmembrane transporter activity"/>
    <property type="evidence" value="ECO:0007669"/>
    <property type="project" value="TreeGrafter"/>
</dbReference>